<evidence type="ECO:0000256" key="4">
    <source>
        <dbReference type="ARBA" id="ARBA00022989"/>
    </source>
</evidence>
<comment type="similarity">
    <text evidence="2">Belongs to the autoinducer-2 exporter (AI-2E) (TC 2.A.86) family.</text>
</comment>
<evidence type="ECO:0000313" key="8">
    <source>
        <dbReference type="Proteomes" id="UP000254764"/>
    </source>
</evidence>
<evidence type="ECO:0000256" key="3">
    <source>
        <dbReference type="ARBA" id="ARBA00022692"/>
    </source>
</evidence>
<feature type="transmembrane region" description="Helical" evidence="6">
    <location>
        <begin position="297"/>
        <end position="315"/>
    </location>
</feature>
<feature type="transmembrane region" description="Helical" evidence="6">
    <location>
        <begin position="96"/>
        <end position="117"/>
    </location>
</feature>
<dbReference type="Proteomes" id="UP000254764">
    <property type="component" value="Unassembled WGS sequence"/>
</dbReference>
<dbReference type="GO" id="GO:0016020">
    <property type="term" value="C:membrane"/>
    <property type="evidence" value="ECO:0007669"/>
    <property type="project" value="UniProtKB-SubCell"/>
</dbReference>
<feature type="transmembrane region" description="Helical" evidence="6">
    <location>
        <begin position="183"/>
        <end position="204"/>
    </location>
</feature>
<organism evidence="7 8">
    <name type="scientific">Ciceribacter selenitireducens ATCC BAA-1503</name>
    <dbReference type="NCBI Taxonomy" id="1336235"/>
    <lineage>
        <taxon>Bacteria</taxon>
        <taxon>Pseudomonadati</taxon>
        <taxon>Pseudomonadota</taxon>
        <taxon>Alphaproteobacteria</taxon>
        <taxon>Hyphomicrobiales</taxon>
        <taxon>Rhizobiaceae</taxon>
        <taxon>Ciceribacter</taxon>
    </lineage>
</organism>
<evidence type="ECO:0000256" key="2">
    <source>
        <dbReference type="ARBA" id="ARBA00009773"/>
    </source>
</evidence>
<comment type="subcellular location">
    <subcellularLocation>
        <location evidence="1">Membrane</location>
        <topology evidence="1">Multi-pass membrane protein</topology>
    </subcellularLocation>
</comment>
<dbReference type="PANTHER" id="PTHR21716:SF16">
    <property type="entry name" value="BLL1467 PROTEIN"/>
    <property type="match status" value="1"/>
</dbReference>
<evidence type="ECO:0000313" key="7">
    <source>
        <dbReference type="EMBL" id="SSC68551.1"/>
    </source>
</evidence>
<keyword evidence="8" id="KW-1185">Reference proteome</keyword>
<proteinExistence type="inferred from homology"/>
<evidence type="ECO:0000256" key="5">
    <source>
        <dbReference type="ARBA" id="ARBA00023136"/>
    </source>
</evidence>
<accession>A0A376AL65</accession>
<dbReference type="AlphaFoldDB" id="A0A376AL65"/>
<feature type="transmembrane region" description="Helical" evidence="6">
    <location>
        <begin position="335"/>
        <end position="365"/>
    </location>
</feature>
<feature type="transmembrane region" description="Helical" evidence="6">
    <location>
        <begin position="66"/>
        <end position="84"/>
    </location>
</feature>
<dbReference type="PANTHER" id="PTHR21716">
    <property type="entry name" value="TRANSMEMBRANE PROTEIN"/>
    <property type="match status" value="1"/>
</dbReference>
<dbReference type="RefSeq" id="WP_115671202.1">
    <property type="nucleotide sequence ID" value="NZ_UEYP01000007.1"/>
</dbReference>
<reference evidence="8" key="1">
    <citation type="submission" date="2018-07" db="EMBL/GenBank/DDBJ databases">
        <authorList>
            <person name="Peiro R."/>
            <person name="Begona"/>
            <person name="Cbmso G."/>
            <person name="Lopez M."/>
            <person name="Gonzalez S."/>
        </authorList>
    </citation>
    <scope>NUCLEOTIDE SEQUENCE [LARGE SCALE GENOMIC DNA]</scope>
</reference>
<keyword evidence="4 6" id="KW-1133">Transmembrane helix</keyword>
<name>A0A376AL65_9HYPH</name>
<feature type="transmembrane region" description="Helical" evidence="6">
    <location>
        <begin position="38"/>
        <end position="60"/>
    </location>
</feature>
<dbReference type="InterPro" id="IPR002549">
    <property type="entry name" value="AI-2E-like"/>
</dbReference>
<feature type="transmembrane region" description="Helical" evidence="6">
    <location>
        <begin position="232"/>
        <end position="257"/>
    </location>
</feature>
<evidence type="ECO:0008006" key="9">
    <source>
        <dbReference type="Google" id="ProtNLM"/>
    </source>
</evidence>
<dbReference type="STRING" id="1336235.GCA_000518785_04385"/>
<feature type="transmembrane region" description="Helical" evidence="6">
    <location>
        <begin position="263"/>
        <end position="290"/>
    </location>
</feature>
<evidence type="ECO:0000256" key="6">
    <source>
        <dbReference type="SAM" id="Phobius"/>
    </source>
</evidence>
<dbReference type="Pfam" id="PF01594">
    <property type="entry name" value="AI-2E_transport"/>
    <property type="match status" value="1"/>
</dbReference>
<dbReference type="OrthoDB" id="9799225at2"/>
<protein>
    <recommendedName>
        <fullName evidence="9">AI-2E family transporter</fullName>
    </recommendedName>
</protein>
<dbReference type="GO" id="GO:0055085">
    <property type="term" value="P:transmembrane transport"/>
    <property type="evidence" value="ECO:0007669"/>
    <property type="project" value="TreeGrafter"/>
</dbReference>
<keyword evidence="5 6" id="KW-0472">Membrane</keyword>
<evidence type="ECO:0000256" key="1">
    <source>
        <dbReference type="ARBA" id="ARBA00004141"/>
    </source>
</evidence>
<dbReference type="EMBL" id="UEYP01000007">
    <property type="protein sequence ID" value="SSC68551.1"/>
    <property type="molecule type" value="Genomic_DNA"/>
</dbReference>
<sequence>MNDRANRSGTGREAMEHAAWTAERARRKATHRVKVRKTALDLALIWSVIGIFSIMSVAVVYLASSVLMPITLAIVVGLILGVAADRLGALGIPPMATAIILTSLFALLLFFIVNTLAAPLAELAGEAPAMIERAIERMLPYLERYEFLNVTATTFRSGPLTSDALIENMGTVLSTLATRVTPALVQGLIFFGALVFFLGSRLALRRALIIAFNDRARRLSAIRILNSIEQALGYYFATATLLYAVAGVVMTLIAWIGGLPMPALWGLFAFLSSFVPYLGIALMTISLAVAGFLAHDGLLVALAPALAFFTVHAIMENLVTPAVMGRRLEINPFMVFVAIVFWTWMWGAIGAVLAVPLSLIAMTIASEMLPQTRVQPKLPG</sequence>
<keyword evidence="3 6" id="KW-0812">Transmembrane</keyword>
<gene>
    <name evidence="7" type="ORF">RHIZ70_4259</name>
</gene>